<feature type="transmembrane region" description="Helical" evidence="1">
    <location>
        <begin position="93"/>
        <end position="110"/>
    </location>
</feature>
<proteinExistence type="predicted"/>
<comment type="caution">
    <text evidence="2">The sequence shown here is derived from an EMBL/GenBank/DDBJ whole genome shotgun (WGS) entry which is preliminary data.</text>
</comment>
<gene>
    <name evidence="2" type="ORF">FB472_2389</name>
</gene>
<evidence type="ECO:0000313" key="2">
    <source>
        <dbReference type="EMBL" id="TQO20737.1"/>
    </source>
</evidence>
<dbReference type="Proteomes" id="UP000316560">
    <property type="component" value="Unassembled WGS sequence"/>
</dbReference>
<evidence type="ECO:0008006" key="4">
    <source>
        <dbReference type="Google" id="ProtNLM"/>
    </source>
</evidence>
<keyword evidence="1" id="KW-0812">Transmembrane</keyword>
<feature type="transmembrane region" description="Helical" evidence="1">
    <location>
        <begin position="141"/>
        <end position="163"/>
    </location>
</feature>
<feature type="transmembrane region" description="Helical" evidence="1">
    <location>
        <begin position="63"/>
        <end position="81"/>
    </location>
</feature>
<accession>A0A8H2PVD1</accession>
<dbReference type="OrthoDB" id="5082313at2"/>
<reference evidence="2 3" key="1">
    <citation type="submission" date="2019-06" db="EMBL/GenBank/DDBJ databases">
        <title>Sequencing the genomes of 1000 actinobacteria strains.</title>
        <authorList>
            <person name="Klenk H.-P."/>
        </authorList>
    </citation>
    <scope>NUCLEOTIDE SEQUENCE [LARGE SCALE GENOMIC DNA]</scope>
    <source>
        <strain evidence="2 3">DSM 21947</strain>
    </source>
</reference>
<name>A0A8H2PVD1_9MICO</name>
<dbReference type="RefSeq" id="WP_141991005.1">
    <property type="nucleotide sequence ID" value="NZ_VFRA01000001.1"/>
</dbReference>
<evidence type="ECO:0000256" key="1">
    <source>
        <dbReference type="SAM" id="Phobius"/>
    </source>
</evidence>
<evidence type="ECO:0000313" key="3">
    <source>
        <dbReference type="Proteomes" id="UP000316560"/>
    </source>
</evidence>
<keyword evidence="3" id="KW-1185">Reference proteome</keyword>
<feature type="transmembrane region" description="Helical" evidence="1">
    <location>
        <begin position="117"/>
        <end position="135"/>
    </location>
</feature>
<organism evidence="2 3">
    <name type="scientific">Rhodoglobus vestalii</name>
    <dbReference type="NCBI Taxonomy" id="193384"/>
    <lineage>
        <taxon>Bacteria</taxon>
        <taxon>Bacillati</taxon>
        <taxon>Actinomycetota</taxon>
        <taxon>Actinomycetes</taxon>
        <taxon>Micrococcales</taxon>
        <taxon>Microbacteriaceae</taxon>
        <taxon>Rhodoglobus</taxon>
    </lineage>
</organism>
<dbReference type="EMBL" id="VFRA01000001">
    <property type="protein sequence ID" value="TQO20737.1"/>
    <property type="molecule type" value="Genomic_DNA"/>
</dbReference>
<protein>
    <recommendedName>
        <fullName evidence="4">Signal transduction histidine kinase</fullName>
    </recommendedName>
</protein>
<sequence length="354" mass="38294">MKIGVPRYLIVGLAALFSAYHVVLANYTIEVAARPIPIYIATSLYLIATIISLLPWGPLRMPVWMATFNFATVVAITLLVANELDFGREGGTGYATWYVAASGTLLTITSTRGRHTFAWLGIGFLVAHTFSLGPVGPAGLFSLGIVGSASWVAVSHVLSSGLAKATKDARRFVLAEQEATDWQAAQDAHVHERQFRLEQTGAMALTMLQRIQATSGDLSEEERRECLHLEGAIRDEIRGRKLLNDAVRDQVMNARRRGATVTLLDEGGIDDLSDADLDRVLTRLALAIESTSADKIIARTVPEGSDVAITVVGLHSAGDGESTALGQDSLEDDVVDIWLEIPRVSTLQSSLERE</sequence>
<keyword evidence="1" id="KW-0472">Membrane</keyword>
<keyword evidence="1" id="KW-1133">Transmembrane helix</keyword>
<dbReference type="AlphaFoldDB" id="A0A8H2PVD1"/>
<feature type="transmembrane region" description="Helical" evidence="1">
    <location>
        <begin position="35"/>
        <end position="56"/>
    </location>
</feature>